<keyword evidence="3" id="KW-1185">Reference proteome</keyword>
<protein>
    <submittedName>
        <fullName evidence="2">Uncharacterized protein</fullName>
    </submittedName>
</protein>
<evidence type="ECO:0000313" key="2">
    <source>
        <dbReference type="EMBL" id="KAH7162809.1"/>
    </source>
</evidence>
<feature type="region of interest" description="Disordered" evidence="1">
    <location>
        <begin position="52"/>
        <end position="75"/>
    </location>
</feature>
<dbReference type="EMBL" id="JAGMUU010000001">
    <property type="protein sequence ID" value="KAH7162809.1"/>
    <property type="molecule type" value="Genomic_DNA"/>
</dbReference>
<evidence type="ECO:0000256" key="1">
    <source>
        <dbReference type="SAM" id="MobiDB-lite"/>
    </source>
</evidence>
<reference evidence="2" key="1">
    <citation type="journal article" date="2021" name="Nat. Commun.">
        <title>Genetic determinants of endophytism in the Arabidopsis root mycobiome.</title>
        <authorList>
            <person name="Mesny F."/>
            <person name="Miyauchi S."/>
            <person name="Thiergart T."/>
            <person name="Pickel B."/>
            <person name="Atanasova L."/>
            <person name="Karlsson M."/>
            <person name="Huettel B."/>
            <person name="Barry K.W."/>
            <person name="Haridas S."/>
            <person name="Chen C."/>
            <person name="Bauer D."/>
            <person name="Andreopoulos W."/>
            <person name="Pangilinan J."/>
            <person name="LaButti K."/>
            <person name="Riley R."/>
            <person name="Lipzen A."/>
            <person name="Clum A."/>
            <person name="Drula E."/>
            <person name="Henrissat B."/>
            <person name="Kohler A."/>
            <person name="Grigoriev I.V."/>
            <person name="Martin F.M."/>
            <person name="Hacquard S."/>
        </authorList>
    </citation>
    <scope>NUCLEOTIDE SEQUENCE</scope>
    <source>
        <strain evidence="2">MPI-CAGE-AT-0021</strain>
    </source>
</reference>
<dbReference type="AlphaFoldDB" id="A0A9P9FJV2"/>
<evidence type="ECO:0000313" key="3">
    <source>
        <dbReference type="Proteomes" id="UP000717696"/>
    </source>
</evidence>
<accession>A0A9P9FJV2</accession>
<organism evidence="2 3">
    <name type="scientific">Dactylonectria estremocensis</name>
    <dbReference type="NCBI Taxonomy" id="1079267"/>
    <lineage>
        <taxon>Eukaryota</taxon>
        <taxon>Fungi</taxon>
        <taxon>Dikarya</taxon>
        <taxon>Ascomycota</taxon>
        <taxon>Pezizomycotina</taxon>
        <taxon>Sordariomycetes</taxon>
        <taxon>Hypocreomycetidae</taxon>
        <taxon>Hypocreales</taxon>
        <taxon>Nectriaceae</taxon>
        <taxon>Dactylonectria</taxon>
    </lineage>
</organism>
<name>A0A9P9FJV2_9HYPO</name>
<sequence length="151" mass="16627">MKFQQPPQMRSNPHRPSQPALAITMPSLVLPLSPETTAAIVSSLIIVAPLPPPSANRSPSCPSPGAPCPRQGGSVSWARQPWADTICRQCRPWARTRNVPRRGRCQAPSGRERHSPTKTSFLLHFDIMSIFEDDLTVNEREGREGTPGGWN</sequence>
<comment type="caution">
    <text evidence="2">The sequence shown here is derived from an EMBL/GenBank/DDBJ whole genome shotgun (WGS) entry which is preliminary data.</text>
</comment>
<proteinExistence type="predicted"/>
<gene>
    <name evidence="2" type="ORF">B0J13DRAFT_20714</name>
</gene>
<dbReference type="Proteomes" id="UP000717696">
    <property type="component" value="Unassembled WGS sequence"/>
</dbReference>